<dbReference type="Proteomes" id="UP000014680">
    <property type="component" value="Unassembled WGS sequence"/>
</dbReference>
<protein>
    <submittedName>
        <fullName evidence="1">Uncharacterized protein</fullName>
    </submittedName>
</protein>
<keyword evidence="2" id="KW-1185">Reference proteome</keyword>
<reference evidence="1 2" key="1">
    <citation type="submission" date="2012-10" db="EMBL/GenBank/DDBJ databases">
        <authorList>
            <person name="Zafar N."/>
            <person name="Inman J."/>
            <person name="Hall N."/>
            <person name="Lorenzi H."/>
            <person name="Caler E."/>
        </authorList>
    </citation>
    <scope>NUCLEOTIDE SEQUENCE [LARGE SCALE GENOMIC DNA]</scope>
    <source>
        <strain evidence="1 2">IP1</strain>
    </source>
</reference>
<accession>L7FNK1</accession>
<evidence type="ECO:0000313" key="1">
    <source>
        <dbReference type="EMBL" id="ELP91965.1"/>
    </source>
</evidence>
<sequence>MRLSQQYVNAKFVFESIPLIEYGVIILEFYDEDNQRIIDMSKAKFRDIRILSPKCMSKTYEKLKLGNTIKKVVLQDVYFDDIEGGAIGCKITGTANKVHNLTKFVDTKKVAIFREKVVFVVCEKSVEIVVIGNCKYLKEITVNKNTKKIHVQNCPLLKRITNRRIGMKVNIINCPELDVMIQTALCDFGFNITTK</sequence>
<dbReference type="KEGG" id="eiv:EIN_044910"/>
<gene>
    <name evidence="1" type="ORF">EIN_044910</name>
</gene>
<dbReference type="AlphaFoldDB" id="L7FNK1"/>
<proteinExistence type="predicted"/>
<dbReference type="RefSeq" id="XP_004258736.1">
    <property type="nucleotide sequence ID" value="XM_004258688.1"/>
</dbReference>
<evidence type="ECO:0000313" key="2">
    <source>
        <dbReference type="Proteomes" id="UP000014680"/>
    </source>
</evidence>
<dbReference type="GeneID" id="14890947"/>
<name>L7FNK1_ENTIV</name>
<organism evidence="1 2">
    <name type="scientific">Entamoeba invadens IP1</name>
    <dbReference type="NCBI Taxonomy" id="370355"/>
    <lineage>
        <taxon>Eukaryota</taxon>
        <taxon>Amoebozoa</taxon>
        <taxon>Evosea</taxon>
        <taxon>Archamoebae</taxon>
        <taxon>Mastigamoebida</taxon>
        <taxon>Entamoebidae</taxon>
        <taxon>Entamoeba</taxon>
    </lineage>
</organism>
<dbReference type="VEuPathDB" id="AmoebaDB:EIN_044910"/>
<dbReference type="EMBL" id="KB206404">
    <property type="protein sequence ID" value="ELP91965.1"/>
    <property type="molecule type" value="Genomic_DNA"/>
</dbReference>